<dbReference type="KEGG" id="aad:TC41_2965"/>
<feature type="coiled-coil region" evidence="1">
    <location>
        <begin position="85"/>
        <end position="112"/>
    </location>
</feature>
<gene>
    <name evidence="3" type="ordered locus">TC41_2965</name>
</gene>
<dbReference type="EMBL" id="CP002902">
    <property type="protein sequence ID" value="AEJ44854.1"/>
    <property type="molecule type" value="Genomic_DNA"/>
</dbReference>
<evidence type="ECO:0000256" key="1">
    <source>
        <dbReference type="SAM" id="Coils"/>
    </source>
</evidence>
<dbReference type="Pfam" id="PF02583">
    <property type="entry name" value="Trns_repr_metal"/>
    <property type="match status" value="1"/>
</dbReference>
<dbReference type="PATRIC" id="fig|1048834.4.peg.2817"/>
<feature type="region of interest" description="Disordered" evidence="2">
    <location>
        <begin position="8"/>
        <end position="27"/>
    </location>
</feature>
<dbReference type="GO" id="GO:0045892">
    <property type="term" value="P:negative regulation of DNA-templated transcription"/>
    <property type="evidence" value="ECO:0007669"/>
    <property type="project" value="UniProtKB-ARBA"/>
</dbReference>
<dbReference type="PANTHER" id="PTHR33677">
    <property type="entry name" value="TRANSCRIPTIONAL REPRESSOR FRMR-RELATED"/>
    <property type="match status" value="1"/>
</dbReference>
<dbReference type="PANTHER" id="PTHR33677:SF3">
    <property type="entry name" value="COPPER-SENSING TRANSCRIPTIONAL REPRESSOR RICR"/>
    <property type="match status" value="1"/>
</dbReference>
<protein>
    <recommendedName>
        <fullName evidence="5">Transcriptional regulator</fullName>
    </recommendedName>
</protein>
<reference evidence="3 4" key="1">
    <citation type="journal article" date="2011" name="J. Bacteriol.">
        <title>Complete Genome Sequence of Alicyclobacillus acidocaldarius Strain Tc-4-1.</title>
        <authorList>
            <person name="Chen Y."/>
            <person name="He Y."/>
            <person name="Zhang B."/>
            <person name="Yang J."/>
            <person name="Li W."/>
            <person name="Dong Z."/>
            <person name="Hu S."/>
        </authorList>
    </citation>
    <scope>NUCLEOTIDE SEQUENCE [LARGE SCALE GENOMIC DNA]</scope>
    <source>
        <strain evidence="3 4">Tc-4-1</strain>
    </source>
</reference>
<organism evidence="3 4">
    <name type="scientific">Alicyclobacillus acidocaldarius (strain Tc-4-1)</name>
    <name type="common">Bacillus acidocaldarius</name>
    <dbReference type="NCBI Taxonomy" id="1048834"/>
    <lineage>
        <taxon>Bacteria</taxon>
        <taxon>Bacillati</taxon>
        <taxon>Bacillota</taxon>
        <taxon>Bacilli</taxon>
        <taxon>Bacillales</taxon>
        <taxon>Alicyclobacillaceae</taxon>
        <taxon>Alicyclobacillus</taxon>
    </lineage>
</organism>
<proteinExistence type="predicted"/>
<dbReference type="GO" id="GO:0003677">
    <property type="term" value="F:DNA binding"/>
    <property type="evidence" value="ECO:0007669"/>
    <property type="project" value="InterPro"/>
</dbReference>
<dbReference type="STRING" id="1048834.TC41_2965"/>
<dbReference type="eggNOG" id="COG1937">
    <property type="taxonomic scope" value="Bacteria"/>
</dbReference>
<evidence type="ECO:0008006" key="5">
    <source>
        <dbReference type="Google" id="ProtNLM"/>
    </source>
</evidence>
<dbReference type="Gene3D" id="1.20.58.1000">
    <property type="entry name" value="Metal-sensitive repressor, helix protomer"/>
    <property type="match status" value="1"/>
</dbReference>
<sequence>MPFARRFCSGGGNVEESHEHTHSYGPMKADLSRRLRRIEGQVRGLQKMVEEDRYCVDILVQIAAVKSALHQVGLSILESHTRGCVAEALQQRDREQEKVDELIQVLRQFTKL</sequence>
<reference evidence="4" key="2">
    <citation type="submission" date="2011-06" db="EMBL/GenBank/DDBJ databases">
        <title>The complete genome sequence of Alicyclobacillus acidocaldarius sp. Tc-4-1.</title>
        <authorList>
            <person name="Chen Y."/>
            <person name="He Y."/>
            <person name="Dong Z."/>
            <person name="Hu S."/>
        </authorList>
    </citation>
    <scope>NUCLEOTIDE SEQUENCE [LARGE SCALE GENOMIC DNA]</scope>
    <source>
        <strain evidence="4">Tc-4-1</strain>
    </source>
</reference>
<evidence type="ECO:0000256" key="2">
    <source>
        <dbReference type="SAM" id="MobiDB-lite"/>
    </source>
</evidence>
<dbReference type="GO" id="GO:0046872">
    <property type="term" value="F:metal ion binding"/>
    <property type="evidence" value="ECO:0007669"/>
    <property type="project" value="InterPro"/>
</dbReference>
<dbReference type="Proteomes" id="UP000000292">
    <property type="component" value="Chromosome"/>
</dbReference>
<dbReference type="InterPro" id="IPR003735">
    <property type="entry name" value="Metal_Tscrpt_repr"/>
</dbReference>
<accession>F8IKT8</accession>
<dbReference type="AlphaFoldDB" id="F8IKT8"/>
<dbReference type="InterPro" id="IPR038390">
    <property type="entry name" value="Metal_Tscrpt_repr_sf"/>
</dbReference>
<evidence type="ECO:0000313" key="3">
    <source>
        <dbReference type="EMBL" id="AEJ44854.1"/>
    </source>
</evidence>
<dbReference type="CDD" id="cd10148">
    <property type="entry name" value="CsoR-like_DUF156"/>
    <property type="match status" value="1"/>
</dbReference>
<name>F8IKT8_ALIAT</name>
<keyword evidence="1" id="KW-0175">Coiled coil</keyword>
<evidence type="ECO:0000313" key="4">
    <source>
        <dbReference type="Proteomes" id="UP000000292"/>
    </source>
</evidence>
<dbReference type="HOGENOM" id="CLU_130332_2_3_9"/>